<dbReference type="PANTHER" id="PTHR34975:SF2">
    <property type="entry name" value="SPORE GERMINATION PROTEIN A2"/>
    <property type="match status" value="1"/>
</dbReference>
<feature type="transmembrane region" description="Helical" evidence="8">
    <location>
        <begin position="145"/>
        <end position="163"/>
    </location>
</feature>
<dbReference type="Gene3D" id="1.20.1740.10">
    <property type="entry name" value="Amino acid/polyamine transporter I"/>
    <property type="match status" value="1"/>
</dbReference>
<evidence type="ECO:0000256" key="4">
    <source>
        <dbReference type="ARBA" id="ARBA00022544"/>
    </source>
</evidence>
<reference evidence="9 10" key="1">
    <citation type="journal article" date="2014" name="Genome Announc.">
        <title>Complete Genome Sequence of the Thermophilic Polychlorinated Biphenyl Degrader Geobacillus sp. Strain JF8 (NBRC 109937).</title>
        <authorList>
            <person name="Shintani M."/>
            <person name="Ohtsubo Y."/>
            <person name="Fukuda K."/>
            <person name="Hosoyama A."/>
            <person name="Ohji S."/>
            <person name="Yamazoe A."/>
            <person name="Fujita N."/>
            <person name="Nagata Y."/>
            <person name="Tsuda M."/>
            <person name="Hatta T."/>
            <person name="Kimbara K."/>
        </authorList>
    </citation>
    <scope>NUCLEOTIDE SEQUENCE [LARGE SCALE GENOMIC DNA]</scope>
    <source>
        <strain evidence="9 10">JF8</strain>
    </source>
</reference>
<dbReference type="PATRIC" id="fig|1345697.3.peg.2220"/>
<dbReference type="Proteomes" id="UP000015500">
    <property type="component" value="Chromosome"/>
</dbReference>
<dbReference type="GO" id="GO:0009847">
    <property type="term" value="P:spore germination"/>
    <property type="evidence" value="ECO:0007669"/>
    <property type="project" value="InterPro"/>
</dbReference>
<evidence type="ECO:0000256" key="5">
    <source>
        <dbReference type="ARBA" id="ARBA00022692"/>
    </source>
</evidence>
<feature type="transmembrane region" description="Helical" evidence="8">
    <location>
        <begin position="76"/>
        <end position="100"/>
    </location>
</feature>
<name>S5ZPY7_GEOG3</name>
<feature type="transmembrane region" description="Helical" evidence="8">
    <location>
        <begin position="215"/>
        <end position="238"/>
    </location>
</feature>
<keyword evidence="7 8" id="KW-0472">Membrane</keyword>
<sequence>MEKGKITSTQMLLLLYPAIVATAILLVPGVTAQHAEQDMWLSPFWASLIGFLTVHLSVQLHGLYPKKTPIEYSVEILGWFFGKLVGLLFLLFYFHVTSIIIREYGEFVVGNFLFHTPIQFVMGTMVFVCAVAVRSGVEVLGRLAQILVPVVIVLLVIIVLLLLPDIDPETMLPMFENGLWPSIMGAATPQSWFSECFLMAFLLPHVIDEDHGRKWGNIGVIAVMLTLFFTNLVTLFVFGNTTGQFVYPVMSVVRYISIADFLEHVEAVVMALWVVGVFLKICVFYYVSVSAMALWLGLSQYKPLVFAAGCMLWLCSIWSARDLIEMTHFLGTSGSFYLTSVQTVIPFILLVIAKWRKRAASSSTAASNGQEK</sequence>
<feature type="transmembrane region" description="Helical" evidence="8">
    <location>
        <begin position="304"/>
        <end position="324"/>
    </location>
</feature>
<evidence type="ECO:0000313" key="10">
    <source>
        <dbReference type="Proteomes" id="UP000015500"/>
    </source>
</evidence>
<dbReference type="Pfam" id="PF03845">
    <property type="entry name" value="Spore_permease"/>
    <property type="match status" value="1"/>
</dbReference>
<evidence type="ECO:0000256" key="7">
    <source>
        <dbReference type="ARBA" id="ARBA00023136"/>
    </source>
</evidence>
<dbReference type="AlphaFoldDB" id="S5ZPY7"/>
<keyword evidence="4" id="KW-0309">Germination</keyword>
<organism evidence="9 10">
    <name type="scientific">Geobacillus genomosp. 3</name>
    <dbReference type="NCBI Taxonomy" id="1921421"/>
    <lineage>
        <taxon>Bacteria</taxon>
        <taxon>Bacillati</taxon>
        <taxon>Bacillota</taxon>
        <taxon>Bacilli</taxon>
        <taxon>Bacillales</taxon>
        <taxon>Anoxybacillaceae</taxon>
        <taxon>Geobacillus</taxon>
    </lineage>
</organism>
<keyword evidence="10" id="KW-1185">Reference proteome</keyword>
<comment type="subcellular location">
    <subcellularLocation>
        <location evidence="1">Membrane</location>
        <topology evidence="1">Multi-pass membrane protein</topology>
    </subcellularLocation>
</comment>
<feature type="transmembrane region" description="Helical" evidence="8">
    <location>
        <begin position="12"/>
        <end position="32"/>
    </location>
</feature>
<evidence type="ECO:0000313" key="9">
    <source>
        <dbReference type="EMBL" id="AGT32538.1"/>
    </source>
</evidence>
<dbReference type="InterPro" id="IPR004761">
    <property type="entry name" value="Spore_GerAB"/>
</dbReference>
<dbReference type="OrthoDB" id="2078716at2"/>
<feature type="transmembrane region" description="Helical" evidence="8">
    <location>
        <begin position="336"/>
        <end position="353"/>
    </location>
</feature>
<gene>
    <name evidence="9" type="ORF">M493_11450</name>
</gene>
<feature type="transmembrane region" description="Helical" evidence="8">
    <location>
        <begin position="183"/>
        <end position="203"/>
    </location>
</feature>
<keyword evidence="3" id="KW-0813">Transport</keyword>
<dbReference type="NCBIfam" id="TIGR00912">
    <property type="entry name" value="2A0309"/>
    <property type="match status" value="1"/>
</dbReference>
<comment type="similarity">
    <text evidence="2">Belongs to the amino acid-polyamine-organocation (APC) superfamily. Spore germination protein (SGP) (TC 2.A.3.9) family.</text>
</comment>
<feature type="transmembrane region" description="Helical" evidence="8">
    <location>
        <begin position="44"/>
        <end position="64"/>
    </location>
</feature>
<dbReference type="HOGENOM" id="CLU_047547_1_2_9"/>
<dbReference type="GO" id="GO:0016020">
    <property type="term" value="C:membrane"/>
    <property type="evidence" value="ECO:0007669"/>
    <property type="project" value="UniProtKB-SubCell"/>
</dbReference>
<dbReference type="STRING" id="1921421.M493_11450"/>
<feature type="transmembrane region" description="Helical" evidence="8">
    <location>
        <begin position="270"/>
        <end position="297"/>
    </location>
</feature>
<keyword evidence="5 8" id="KW-0812">Transmembrane</keyword>
<feature type="transmembrane region" description="Helical" evidence="8">
    <location>
        <begin position="112"/>
        <end position="133"/>
    </location>
</feature>
<dbReference type="PANTHER" id="PTHR34975">
    <property type="entry name" value="SPORE GERMINATION PROTEIN A2"/>
    <property type="match status" value="1"/>
</dbReference>
<dbReference type="KEGG" id="gjf:M493_11450"/>
<evidence type="ECO:0000256" key="8">
    <source>
        <dbReference type="SAM" id="Phobius"/>
    </source>
</evidence>
<evidence type="ECO:0008006" key="11">
    <source>
        <dbReference type="Google" id="ProtNLM"/>
    </source>
</evidence>
<proteinExistence type="inferred from homology"/>
<protein>
    <recommendedName>
        <fullName evidence="11">Spore germination protein</fullName>
    </recommendedName>
</protein>
<evidence type="ECO:0000256" key="6">
    <source>
        <dbReference type="ARBA" id="ARBA00022989"/>
    </source>
</evidence>
<evidence type="ECO:0000256" key="1">
    <source>
        <dbReference type="ARBA" id="ARBA00004141"/>
    </source>
</evidence>
<keyword evidence="6 8" id="KW-1133">Transmembrane helix</keyword>
<dbReference type="EMBL" id="CP006254">
    <property type="protein sequence ID" value="AGT32538.1"/>
    <property type="molecule type" value="Genomic_DNA"/>
</dbReference>
<evidence type="ECO:0000256" key="2">
    <source>
        <dbReference type="ARBA" id="ARBA00007998"/>
    </source>
</evidence>
<dbReference type="RefSeq" id="WP_020960339.1">
    <property type="nucleotide sequence ID" value="NC_022080.4"/>
</dbReference>
<accession>S5ZPY7</accession>
<evidence type="ECO:0000256" key="3">
    <source>
        <dbReference type="ARBA" id="ARBA00022448"/>
    </source>
</evidence>